<evidence type="ECO:0000256" key="5">
    <source>
        <dbReference type="SAM" id="SignalP"/>
    </source>
</evidence>
<dbReference type="InterPro" id="IPR050682">
    <property type="entry name" value="ModA/WtpA"/>
</dbReference>
<feature type="binding site" evidence="4">
    <location>
        <position position="72"/>
    </location>
    <ligand>
        <name>molybdate</name>
        <dbReference type="ChEBI" id="CHEBI:36264"/>
    </ligand>
</feature>
<dbReference type="InterPro" id="IPR005950">
    <property type="entry name" value="ModA"/>
</dbReference>
<dbReference type="OrthoDB" id="9785015at2"/>
<dbReference type="RefSeq" id="WP_023365117.1">
    <property type="nucleotide sequence ID" value="NC_022664.1"/>
</dbReference>
<feature type="binding site" evidence="4">
    <location>
        <position position="181"/>
    </location>
    <ligand>
        <name>molybdate</name>
        <dbReference type="ChEBI" id="CHEBI:36264"/>
    </ligand>
</feature>
<evidence type="ECO:0000256" key="2">
    <source>
        <dbReference type="ARBA" id="ARBA00022723"/>
    </source>
</evidence>
<dbReference type="PANTHER" id="PTHR30632:SF14">
    <property type="entry name" value="TUNGSTATE_MOLYBDATE_CHROMATE-BINDING PROTEIN MODA"/>
    <property type="match status" value="1"/>
</dbReference>
<dbReference type="GO" id="GO:0015689">
    <property type="term" value="P:molybdate ion transport"/>
    <property type="evidence" value="ECO:0007669"/>
    <property type="project" value="InterPro"/>
</dbReference>
<dbReference type="EMBL" id="CP005990">
    <property type="protein sequence ID" value="AGY91217.1"/>
    <property type="molecule type" value="Genomic_DNA"/>
</dbReference>
<evidence type="ECO:0000313" key="7">
    <source>
        <dbReference type="Proteomes" id="UP000017640"/>
    </source>
</evidence>
<dbReference type="CDD" id="cd13539">
    <property type="entry name" value="PBP2_AvModA"/>
    <property type="match status" value="1"/>
</dbReference>
<dbReference type="NCBIfam" id="TIGR01256">
    <property type="entry name" value="modA"/>
    <property type="match status" value="1"/>
</dbReference>
<dbReference type="PANTHER" id="PTHR30632">
    <property type="entry name" value="MOLYBDATE-BINDING PERIPLASMIC PROTEIN"/>
    <property type="match status" value="1"/>
</dbReference>
<evidence type="ECO:0000256" key="1">
    <source>
        <dbReference type="ARBA" id="ARBA00009175"/>
    </source>
</evidence>
<dbReference type="PIRSF" id="PIRSF004846">
    <property type="entry name" value="ModA"/>
    <property type="match status" value="1"/>
</dbReference>
<dbReference type="Gene3D" id="3.40.190.10">
    <property type="entry name" value="Periplasmic binding protein-like II"/>
    <property type="match status" value="2"/>
</dbReference>
<feature type="signal peptide" evidence="5">
    <location>
        <begin position="1"/>
        <end position="35"/>
    </location>
</feature>
<keyword evidence="4" id="KW-0500">Molybdenum</keyword>
<sequence>MSDRAMRRPRMRRRRPPRQWLLAWVLLGVAAPAVAAPLQVAVASNFLAPLEALAEAFADDGGETLQISAGATGQLYTQITHGAPYDLLMAADQARPQRLVDQGLARAASRITYARGQLVLWARPGIPLPAEGLAGLSRASVSRLAIANPALAPYGRAARQALQATGLWSTLGDRIVQGQNVSQAFQYLATGNVSHALVAASYTRLDNRPDGAHQTIDAQWHAPVRQDAVILERTDSREAASAFLAFMQGPSAARILKRFGYRPMDASH</sequence>
<dbReference type="AlphaFoldDB" id="U5T4Z2"/>
<dbReference type="GO" id="GO:0046872">
    <property type="term" value="F:metal ion binding"/>
    <property type="evidence" value="ECO:0007669"/>
    <property type="project" value="UniProtKB-KW"/>
</dbReference>
<proteinExistence type="inferred from homology"/>
<dbReference type="GO" id="GO:0030973">
    <property type="term" value="F:molybdate ion binding"/>
    <property type="evidence" value="ECO:0007669"/>
    <property type="project" value="InterPro"/>
</dbReference>
<evidence type="ECO:0000256" key="4">
    <source>
        <dbReference type="PIRSR" id="PIRSR004846-1"/>
    </source>
</evidence>
<dbReference type="PATRIC" id="fig|1335757.3.peg.190"/>
<evidence type="ECO:0000313" key="6">
    <source>
        <dbReference type="EMBL" id="AGY91217.1"/>
    </source>
</evidence>
<reference evidence="6 7" key="1">
    <citation type="journal article" date="2013" name="BMC Genomics">
        <title>Genomes of "Spiribacter", a streamlined, successful halophilic bacterium.</title>
        <authorList>
            <person name="Lopez-Perez M."/>
            <person name="Ghai R."/>
            <person name="Leon M.J."/>
            <person name="Rodriguez-Olmos A."/>
            <person name="Copa-Patino J.L."/>
            <person name="Soliveri J."/>
            <person name="Sanchez-Porro C."/>
            <person name="Ventosa A."/>
            <person name="Rodriguez-Valera F."/>
        </authorList>
    </citation>
    <scope>NUCLEOTIDE SEQUENCE [LARGE SCALE GENOMIC DNA]</scope>
    <source>
        <strain evidence="6 7">UAH-SP71</strain>
    </source>
</reference>
<evidence type="ECO:0008006" key="8">
    <source>
        <dbReference type="Google" id="ProtNLM"/>
    </source>
</evidence>
<dbReference type="HOGENOM" id="CLU_065520_1_0_6"/>
<keyword evidence="3 5" id="KW-0732">Signal</keyword>
<dbReference type="Proteomes" id="UP000017640">
    <property type="component" value="Chromosome"/>
</dbReference>
<dbReference type="Pfam" id="PF13531">
    <property type="entry name" value="SBP_bac_11"/>
    <property type="match status" value="1"/>
</dbReference>
<accession>U5T4Z2</accession>
<keyword evidence="2 4" id="KW-0479">Metal-binding</keyword>
<dbReference type="STRING" id="1335757.SPICUR_00965"/>
<dbReference type="eggNOG" id="COG0725">
    <property type="taxonomic scope" value="Bacteria"/>
</dbReference>
<dbReference type="SUPFAM" id="SSF53850">
    <property type="entry name" value="Periplasmic binding protein-like II"/>
    <property type="match status" value="1"/>
</dbReference>
<evidence type="ECO:0000256" key="3">
    <source>
        <dbReference type="ARBA" id="ARBA00022729"/>
    </source>
</evidence>
<feature type="chain" id="PRO_5004664530" description="Molybdate ABC transporter substrate-binding protein" evidence="5">
    <location>
        <begin position="36"/>
        <end position="268"/>
    </location>
</feature>
<dbReference type="KEGG" id="spiu:SPICUR_00965"/>
<keyword evidence="7" id="KW-1185">Reference proteome</keyword>
<gene>
    <name evidence="6" type="ORF">SPICUR_00965</name>
</gene>
<comment type="similarity">
    <text evidence="1">Belongs to the bacterial solute-binding protein ModA family.</text>
</comment>
<protein>
    <recommendedName>
        <fullName evidence="8">Molybdate ABC transporter substrate-binding protein</fullName>
    </recommendedName>
</protein>
<name>U5T4Z2_9GAMM</name>
<dbReference type="InterPro" id="IPR044084">
    <property type="entry name" value="AvModA-like_subst-bd"/>
</dbReference>
<organism evidence="6 7">
    <name type="scientific">Spiribacter curvatus</name>
    <dbReference type="NCBI Taxonomy" id="1335757"/>
    <lineage>
        <taxon>Bacteria</taxon>
        <taxon>Pseudomonadati</taxon>
        <taxon>Pseudomonadota</taxon>
        <taxon>Gammaproteobacteria</taxon>
        <taxon>Chromatiales</taxon>
        <taxon>Ectothiorhodospiraceae</taxon>
        <taxon>Spiribacter</taxon>
    </lineage>
</organism>